<dbReference type="OrthoDB" id="448455at2759"/>
<evidence type="ECO:0008006" key="7">
    <source>
        <dbReference type="Google" id="ProtNLM"/>
    </source>
</evidence>
<evidence type="ECO:0000259" key="3">
    <source>
        <dbReference type="Pfam" id="PF17109"/>
    </source>
</evidence>
<dbReference type="RefSeq" id="XP_025400571.1">
    <property type="nucleotide sequence ID" value="XM_025547592.1"/>
</dbReference>
<dbReference type="Pfam" id="PF24883">
    <property type="entry name" value="NPHP3_N"/>
    <property type="match status" value="1"/>
</dbReference>
<feature type="domain" description="Nephrocystin 3-like N-terminal" evidence="4">
    <location>
        <begin position="314"/>
        <end position="484"/>
    </location>
</feature>
<gene>
    <name evidence="5" type="ORF">BO70DRAFT_423185</name>
</gene>
<reference evidence="5 6" key="1">
    <citation type="submission" date="2016-12" db="EMBL/GenBank/DDBJ databases">
        <title>The genomes of Aspergillus section Nigri reveals drivers in fungal speciation.</title>
        <authorList>
            <consortium name="DOE Joint Genome Institute"/>
            <person name="Vesth T.C."/>
            <person name="Nybo J."/>
            <person name="Theobald S."/>
            <person name="Brandl J."/>
            <person name="Frisvad J.C."/>
            <person name="Nielsen K.F."/>
            <person name="Lyhne E.K."/>
            <person name="Kogle M.E."/>
            <person name="Kuo A."/>
            <person name="Riley R."/>
            <person name="Clum A."/>
            <person name="Nolan M."/>
            <person name="Lipzen A."/>
            <person name="Salamov A."/>
            <person name="Henrissat B."/>
            <person name="Wiebenga A."/>
            <person name="De Vries R.P."/>
            <person name="Grigoriev I.V."/>
            <person name="Mortensen U.H."/>
            <person name="Andersen M.R."/>
            <person name="Baker S.E."/>
        </authorList>
    </citation>
    <scope>NUCLEOTIDE SEQUENCE [LARGE SCALE GENOMIC DNA]</scope>
    <source>
        <strain evidence="5 6">CBS 117.55</strain>
    </source>
</reference>
<dbReference type="Gene3D" id="3.40.50.300">
    <property type="entry name" value="P-loop containing nucleotide triphosphate hydrolases"/>
    <property type="match status" value="1"/>
</dbReference>
<accession>A0A317WI95</accession>
<feature type="domain" description="Fungal STAND N-terminal Goodbye" evidence="3">
    <location>
        <begin position="15"/>
        <end position="136"/>
    </location>
</feature>
<dbReference type="VEuPathDB" id="FungiDB:BO70DRAFT_423185"/>
<evidence type="ECO:0000313" key="6">
    <source>
        <dbReference type="Proteomes" id="UP000247233"/>
    </source>
</evidence>
<protein>
    <recommendedName>
        <fullName evidence="7">NACHT and TPR domain protein</fullName>
    </recommendedName>
</protein>
<proteinExistence type="predicted"/>
<dbReference type="Gene3D" id="1.25.40.10">
    <property type="entry name" value="Tetratricopeptide repeat domain"/>
    <property type="match status" value="1"/>
</dbReference>
<keyword evidence="1" id="KW-0677">Repeat</keyword>
<comment type="caution">
    <text evidence="5">The sequence shown here is derived from an EMBL/GenBank/DDBJ whole genome shotgun (WGS) entry which is preliminary data.</text>
</comment>
<evidence type="ECO:0000256" key="1">
    <source>
        <dbReference type="ARBA" id="ARBA00022737"/>
    </source>
</evidence>
<organism evidence="5 6">
    <name type="scientific">Aspergillus heteromorphus CBS 117.55</name>
    <dbReference type="NCBI Taxonomy" id="1448321"/>
    <lineage>
        <taxon>Eukaryota</taxon>
        <taxon>Fungi</taxon>
        <taxon>Dikarya</taxon>
        <taxon>Ascomycota</taxon>
        <taxon>Pezizomycotina</taxon>
        <taxon>Eurotiomycetes</taxon>
        <taxon>Eurotiomycetidae</taxon>
        <taxon>Eurotiales</taxon>
        <taxon>Aspergillaceae</taxon>
        <taxon>Aspergillus</taxon>
        <taxon>Aspergillus subgen. Circumdati</taxon>
    </lineage>
</organism>
<dbReference type="PANTHER" id="PTHR10039">
    <property type="entry name" value="AMELOGENIN"/>
    <property type="match status" value="1"/>
</dbReference>
<dbReference type="InterPro" id="IPR027417">
    <property type="entry name" value="P-loop_NTPase"/>
</dbReference>
<sequence>MTVTTSSPSQFTITWELAVKRYAAAVGKQRLDDASLPRPSSIAELLHRLDTQNSDFARFRETKHSLFHVLTSLCEPIERFGSLAADIASSAFAPSCVCFSAIAYLIDAAKDVSASYDAVVGLFVTLNDFLVRLAVYDGTRMSEALQAKVVDILATLLEIFGQATKIVRGGISGRVLRFTKNALLGSDKTLQGLISRLDRLCQTEHQLVGAETLVESKKTSQAVESLAAVLNGASLVLDDSHGRLTQAQADLQRLAEGQDELRQEVHRDISSLLGSFMGSGARRSSDSDHLKSILQPSVAPSDMYYDFARKRLPGTGEWIHSEPGFRAWLEREQPLLWISGQPGCGKSFLAEYIISELKRRYPQGVDHESQTSIGYFFFKDNSPKTRDVHQALRDVAYQVSLNDPVYAREMALQCSSAGDIGTLQSAWMTLFRDYFVGGDEGGPWVYVVLDGLDESLEADRQMFLEFLLDVKGESSVKPRIQIVMLGRPHLSGDVVDLFHESVSSISIDRSKNDDDIARYVERSVMRSRNLARAPQSLRREVVEFLTKNAQGMFMWVNLMVQELGRHNRASSIRECLTRPPTGLYETIRRTLESLSAYLKGDDPTELNTALTWVTCAARPLSLQELEAALVVESSEPDDILNLESMLRLQFASFLTLVRDDGLTTSDLEAEAASSPVGSDDALDEDADDLRLEGDFNSNPKTTEVVFCHASIGDFFRDENESKCSAGEACFPIGVDIVEARISTLKICLQLMCNPSKGPNIRKYALIWWYSHVEAAVPHLDRISPADRLEIGRLILQSLRDERILAAWISLREADSFWSLETMRPIVKLLDDGPFLDALDVETRDWVLAAIEKPQQLFIPAANLFAKRWLQDMDWRPRVCMLIINRIRGLLDGTGEGTDESPSASDVLDSAEWAELPKTAEWHRRVAMCLRRLSFFEEAKAHFQAALEVDSEMWLARSGLAYMYSLSGDHEKSLDLYRENGEVVEAALENVEIRDKLSHSVSAMDLADIYKDVGQEAVALGDNDTAMVYFEKALALDAQCECSTTYIEILGARDTPEDNEKIMQYLHGLEKSPMSSGHTRLTEWLTQRSDAAYTGRLYMSIAWAARSTHQLEWLESTYTTAISLAKRQRDSALAFALQVTLADLFISYDTNKEALAVSIWQMVMDFPATFMQGNTFMLYLQTLVSRSYGSYLLAKALHSDPSPPTPTEANPYILTLQRIAQRRVLHLDHVSSWAANNFATALLGVWYHRTNQPGLARACCLPFAKQFVAHSDDSRLASYLAYYAFAKILLLLSDESRAIALLHGAGQVEGVAWTCEARCGLQPKTWTGANICLDCAADLCDGCLGGVRDEGPLKANICSKEHSWVKIPGVDEGVVVEEGELFVDGVVVSSGAFIAGIRTEWGLS</sequence>
<dbReference type="InterPro" id="IPR019734">
    <property type="entry name" value="TPR_rpt"/>
</dbReference>
<evidence type="ECO:0000256" key="2">
    <source>
        <dbReference type="PROSITE-ProRule" id="PRU00339"/>
    </source>
</evidence>
<dbReference type="Pfam" id="PF17109">
    <property type="entry name" value="Goodbye"/>
    <property type="match status" value="1"/>
</dbReference>
<feature type="repeat" description="TPR" evidence="2">
    <location>
        <begin position="1006"/>
        <end position="1039"/>
    </location>
</feature>
<dbReference type="PROSITE" id="PS50005">
    <property type="entry name" value="TPR"/>
    <property type="match status" value="1"/>
</dbReference>
<dbReference type="EMBL" id="MSFL01000008">
    <property type="protein sequence ID" value="PWY86019.1"/>
    <property type="molecule type" value="Genomic_DNA"/>
</dbReference>
<dbReference type="SUPFAM" id="SSF52540">
    <property type="entry name" value="P-loop containing nucleoside triphosphate hydrolases"/>
    <property type="match status" value="1"/>
</dbReference>
<dbReference type="SUPFAM" id="SSF48452">
    <property type="entry name" value="TPR-like"/>
    <property type="match status" value="1"/>
</dbReference>
<evidence type="ECO:0000259" key="4">
    <source>
        <dbReference type="Pfam" id="PF24883"/>
    </source>
</evidence>
<dbReference type="SMART" id="SM00028">
    <property type="entry name" value="TPR"/>
    <property type="match status" value="3"/>
</dbReference>
<dbReference type="GeneID" id="37069829"/>
<name>A0A317WI95_9EURO</name>
<dbReference type="InterPro" id="IPR056884">
    <property type="entry name" value="NPHP3-like_N"/>
</dbReference>
<keyword evidence="6" id="KW-1185">Reference proteome</keyword>
<dbReference type="Proteomes" id="UP000247233">
    <property type="component" value="Unassembled WGS sequence"/>
</dbReference>
<dbReference type="InterPro" id="IPR031350">
    <property type="entry name" value="Goodbye_dom"/>
</dbReference>
<dbReference type="PANTHER" id="PTHR10039:SF17">
    <property type="entry name" value="FUNGAL STAND N-TERMINAL GOODBYE DOMAIN-CONTAINING PROTEIN-RELATED"/>
    <property type="match status" value="1"/>
</dbReference>
<evidence type="ECO:0000313" key="5">
    <source>
        <dbReference type="EMBL" id="PWY86019.1"/>
    </source>
</evidence>
<keyword evidence="2" id="KW-0802">TPR repeat</keyword>
<dbReference type="InterPro" id="IPR011990">
    <property type="entry name" value="TPR-like_helical_dom_sf"/>
</dbReference>